<organism evidence="1 2">
    <name type="scientific">Texcoconibacillus texcoconensis</name>
    <dbReference type="NCBI Taxonomy" id="1095777"/>
    <lineage>
        <taxon>Bacteria</taxon>
        <taxon>Bacillati</taxon>
        <taxon>Bacillota</taxon>
        <taxon>Bacilli</taxon>
        <taxon>Bacillales</taxon>
        <taxon>Bacillaceae</taxon>
        <taxon>Texcoconibacillus</taxon>
    </lineage>
</organism>
<dbReference type="Pfam" id="PF12227">
    <property type="entry name" value="DUF3603"/>
    <property type="match status" value="1"/>
</dbReference>
<sequence length="250" mass="29762">MENIKDVWVNWFEGEENGYNVCEFFEWRKSDRIEMLDKVVVLKVEPSLFSIIENSLQPLPQALLADVYEQSYMRKNTQRLPLEYCFIATDGERTLTVDTLGYVTPIRKSRLVPKQEEQVIEMAGHLETRKYNLSDEKKSREYHMLSPHPSLMYGLNRKERQLKQILFMALDQLHTEASLAEVRYWLTEWAPHHYEKIQAMTFEQAWNVLYDSIATGWSEKHEEFCEAIIKGQPFFEKLWELQQDESVKNK</sequence>
<evidence type="ECO:0000313" key="1">
    <source>
        <dbReference type="EMBL" id="MBB5174833.1"/>
    </source>
</evidence>
<comment type="caution">
    <text evidence="1">The sequence shown here is derived from an EMBL/GenBank/DDBJ whole genome shotgun (WGS) entry which is preliminary data.</text>
</comment>
<dbReference type="AlphaFoldDB" id="A0A840QU45"/>
<name>A0A840QU45_9BACI</name>
<accession>A0A840QU45</accession>
<keyword evidence="2" id="KW-1185">Reference proteome</keyword>
<evidence type="ECO:0000313" key="2">
    <source>
        <dbReference type="Proteomes" id="UP000551878"/>
    </source>
</evidence>
<reference evidence="1 2" key="1">
    <citation type="submission" date="2020-08" db="EMBL/GenBank/DDBJ databases">
        <title>Genomic Encyclopedia of Type Strains, Phase IV (KMG-IV): sequencing the most valuable type-strain genomes for metagenomic binning, comparative biology and taxonomic classification.</title>
        <authorList>
            <person name="Goeker M."/>
        </authorList>
    </citation>
    <scope>NUCLEOTIDE SEQUENCE [LARGE SCALE GENOMIC DNA]</scope>
    <source>
        <strain evidence="1 2">DSM 24696</strain>
    </source>
</reference>
<gene>
    <name evidence="1" type="ORF">HNQ41_003056</name>
</gene>
<dbReference type="RefSeq" id="WP_184665237.1">
    <property type="nucleotide sequence ID" value="NZ_JACHHB010000017.1"/>
</dbReference>
<dbReference type="EMBL" id="JACHHB010000017">
    <property type="protein sequence ID" value="MBB5174833.1"/>
    <property type="molecule type" value="Genomic_DNA"/>
</dbReference>
<dbReference type="InterPro" id="IPR020909">
    <property type="entry name" value="UPF0736"/>
</dbReference>
<dbReference type="Proteomes" id="UP000551878">
    <property type="component" value="Unassembled WGS sequence"/>
</dbReference>
<proteinExistence type="predicted"/>
<protein>
    <submittedName>
        <fullName evidence="1">Uncharacterized protein</fullName>
    </submittedName>
</protein>